<evidence type="ECO:0000256" key="2">
    <source>
        <dbReference type="ARBA" id="ARBA00007262"/>
    </source>
</evidence>
<evidence type="ECO:0000256" key="3">
    <source>
        <dbReference type="ARBA" id="ARBA00022692"/>
    </source>
</evidence>
<dbReference type="PANTHER" id="PTHR16932:SF18">
    <property type="entry name" value="INTERFERON, ALPHA-INDUCIBLE PROTEIN 27-LIKE 2"/>
    <property type="match status" value="1"/>
</dbReference>
<dbReference type="OrthoDB" id="3794528at2759"/>
<keyword evidence="8" id="KW-1185">Reference proteome</keyword>
<feature type="compositionally biased region" description="Basic and acidic residues" evidence="6">
    <location>
        <begin position="198"/>
        <end position="224"/>
    </location>
</feature>
<dbReference type="PANTHER" id="PTHR16932">
    <property type="entry name" value="INTERFERON ALPHA-INDUCIBLE PROTEIN 27"/>
    <property type="match status" value="1"/>
</dbReference>
<evidence type="ECO:0000256" key="4">
    <source>
        <dbReference type="ARBA" id="ARBA00022989"/>
    </source>
</evidence>
<proteinExistence type="inferred from homology"/>
<evidence type="ECO:0000313" key="7">
    <source>
        <dbReference type="EMBL" id="KAF1978145.1"/>
    </source>
</evidence>
<dbReference type="Gene3D" id="6.10.110.10">
    <property type="match status" value="1"/>
</dbReference>
<feature type="region of interest" description="Disordered" evidence="6">
    <location>
        <begin position="195"/>
        <end position="224"/>
    </location>
</feature>
<dbReference type="InterPro" id="IPR038213">
    <property type="entry name" value="IFI6/IFI27-like_sf"/>
</dbReference>
<evidence type="ECO:0000256" key="1">
    <source>
        <dbReference type="ARBA" id="ARBA00004141"/>
    </source>
</evidence>
<comment type="similarity">
    <text evidence="2">Belongs to the IFI6/IFI27 family.</text>
</comment>
<keyword evidence="3" id="KW-0812">Transmembrane</keyword>
<dbReference type="EMBL" id="ML976661">
    <property type="protein sequence ID" value="KAF1978145.1"/>
    <property type="molecule type" value="Genomic_DNA"/>
</dbReference>
<organism evidence="7 8">
    <name type="scientific">Bimuria novae-zelandiae CBS 107.79</name>
    <dbReference type="NCBI Taxonomy" id="1447943"/>
    <lineage>
        <taxon>Eukaryota</taxon>
        <taxon>Fungi</taxon>
        <taxon>Dikarya</taxon>
        <taxon>Ascomycota</taxon>
        <taxon>Pezizomycotina</taxon>
        <taxon>Dothideomycetes</taxon>
        <taxon>Pleosporomycetidae</taxon>
        <taxon>Pleosporales</taxon>
        <taxon>Massarineae</taxon>
        <taxon>Didymosphaeriaceae</taxon>
        <taxon>Bimuria</taxon>
    </lineage>
</organism>
<accession>A0A6A5VMN6</accession>
<dbReference type="GO" id="GO:0016020">
    <property type="term" value="C:membrane"/>
    <property type="evidence" value="ECO:0007669"/>
    <property type="project" value="UniProtKB-SubCell"/>
</dbReference>
<evidence type="ECO:0000256" key="5">
    <source>
        <dbReference type="ARBA" id="ARBA00023136"/>
    </source>
</evidence>
<dbReference type="InterPro" id="IPR009311">
    <property type="entry name" value="IFI6/IFI27-like"/>
</dbReference>
<dbReference type="Pfam" id="PF06140">
    <property type="entry name" value="Ifi-6-16"/>
    <property type="match status" value="1"/>
</dbReference>
<gene>
    <name evidence="7" type="ORF">BU23DRAFT_525848</name>
</gene>
<reference evidence="7" key="1">
    <citation type="journal article" date="2020" name="Stud. Mycol.">
        <title>101 Dothideomycetes genomes: a test case for predicting lifestyles and emergence of pathogens.</title>
        <authorList>
            <person name="Haridas S."/>
            <person name="Albert R."/>
            <person name="Binder M."/>
            <person name="Bloem J."/>
            <person name="Labutti K."/>
            <person name="Salamov A."/>
            <person name="Andreopoulos B."/>
            <person name="Baker S."/>
            <person name="Barry K."/>
            <person name="Bills G."/>
            <person name="Bluhm B."/>
            <person name="Cannon C."/>
            <person name="Castanera R."/>
            <person name="Culley D."/>
            <person name="Daum C."/>
            <person name="Ezra D."/>
            <person name="Gonzalez J."/>
            <person name="Henrissat B."/>
            <person name="Kuo A."/>
            <person name="Liang C."/>
            <person name="Lipzen A."/>
            <person name="Lutzoni F."/>
            <person name="Magnuson J."/>
            <person name="Mondo S."/>
            <person name="Nolan M."/>
            <person name="Ohm R."/>
            <person name="Pangilinan J."/>
            <person name="Park H.-J."/>
            <person name="Ramirez L."/>
            <person name="Alfaro M."/>
            <person name="Sun H."/>
            <person name="Tritt A."/>
            <person name="Yoshinaga Y."/>
            <person name="Zwiers L.-H."/>
            <person name="Turgeon B."/>
            <person name="Goodwin S."/>
            <person name="Spatafora J."/>
            <person name="Crous P."/>
            <person name="Grigoriev I."/>
        </authorList>
    </citation>
    <scope>NUCLEOTIDE SEQUENCE</scope>
    <source>
        <strain evidence="7">CBS 107.79</strain>
    </source>
</reference>
<sequence>MALFGQVWDALDSFGQEAGKHIGGVAADTWKHLDGFGQEASKHIGDATVEAWKHLDGFGQEEAGKSIGCAVGQTRKHFDVFTQEAGKNSAGAAEHAWNWIAEHPRETFTIVSSVFAAPVAIAVTPLVLGAVGFTSGGVAAGFFAAAAHAGIGNVAAGSAFAVLQSAGAGGAGLAVVNSIVGTCATSRAVGATTPALVKEAKKGNGNDEEGTKVKEGKDQGDEDV</sequence>
<comment type="subcellular location">
    <subcellularLocation>
        <location evidence="1">Membrane</location>
        <topology evidence="1">Multi-pass membrane protein</topology>
    </subcellularLocation>
</comment>
<dbReference type="AlphaFoldDB" id="A0A6A5VMN6"/>
<dbReference type="Proteomes" id="UP000800036">
    <property type="component" value="Unassembled WGS sequence"/>
</dbReference>
<keyword evidence="5" id="KW-0472">Membrane</keyword>
<evidence type="ECO:0000313" key="8">
    <source>
        <dbReference type="Proteomes" id="UP000800036"/>
    </source>
</evidence>
<keyword evidence="4" id="KW-1133">Transmembrane helix</keyword>
<evidence type="ECO:0000256" key="6">
    <source>
        <dbReference type="SAM" id="MobiDB-lite"/>
    </source>
</evidence>
<name>A0A6A5VMN6_9PLEO</name>
<protein>
    <submittedName>
        <fullName evidence="7">Uncharacterized protein</fullName>
    </submittedName>
</protein>